<comment type="function">
    <text evidence="1">Subunit of the oligosaccharyl transferase (OST) complex that catalyzes the initial transfer of a defined glycan (Glc(3)Man(9)GlcNAc(2) in eukaryotes) from the lipid carrier dolichol-pyrophosphate to an asparagine residue within an Asn-X-Ser/Thr consensus motif in nascent polypeptide chains, the first step in protein N-glycosylation. N-glycosylation occurs cotranslationally and the complex associates with the Sec61 complex at the channel-forming translocon complex that mediates protein translocation across the endoplasmic reticulum (ER). All subunits are required for a maximal enzyme activity.</text>
</comment>
<protein>
    <recommendedName>
        <fullName evidence="13">Dolichyl-diphosphooligosaccharide--protein glycosyltransferase subunit 3</fullName>
    </recommendedName>
</protein>
<dbReference type="Pfam" id="PF04756">
    <property type="entry name" value="OST3_OST6"/>
    <property type="match status" value="1"/>
</dbReference>
<evidence type="ECO:0000256" key="9">
    <source>
        <dbReference type="SAM" id="Phobius"/>
    </source>
</evidence>
<evidence type="ECO:0000256" key="5">
    <source>
        <dbReference type="ARBA" id="ARBA00022729"/>
    </source>
</evidence>
<dbReference type="AlphaFoldDB" id="A0A4T0WZ82"/>
<evidence type="ECO:0000256" key="1">
    <source>
        <dbReference type="ARBA" id="ARBA00002791"/>
    </source>
</evidence>
<feature type="transmembrane region" description="Helical" evidence="9">
    <location>
        <begin position="269"/>
        <end position="286"/>
    </location>
</feature>
<evidence type="ECO:0000256" key="4">
    <source>
        <dbReference type="ARBA" id="ARBA00022692"/>
    </source>
</evidence>
<name>A0A4T0WZ82_9ASCO</name>
<evidence type="ECO:0000256" key="10">
    <source>
        <dbReference type="SAM" id="SignalP"/>
    </source>
</evidence>
<keyword evidence="12" id="KW-1185">Reference proteome</keyword>
<evidence type="ECO:0000256" key="8">
    <source>
        <dbReference type="ARBA" id="ARBA00023136"/>
    </source>
</evidence>
<sequence length="335" mass="38145">MKLTLLSHLLFLVTSILAITYDEALKLASKDGLLHITEKNYKQVIKNENFALIVFLTSEDSRVGCTLCTEFGPKYKAIAKQYMQNLKDELSGMYNPIDSAEDKERVIFAISDYLEARSYFEHMQVTAVPKLLYYEPGNGPQLSEFNNEFSFLSVENTDSYTRWITGLVPGLELKYLDAQPPAPKSAFIISILGFLTVLFGLFKYRKIAINFLQNVNVWQFASLTLIILFISGYMYNQIRNPDFYKIDNQGKIHYVAVGHNLQYGSETQALTVIYGLISAVLILLIRMVPTINKPTIKLLTSVACCIGSILLYSYIIEIYRIKSGSYPFHLWHVLS</sequence>
<dbReference type="Gene3D" id="3.40.30.10">
    <property type="entry name" value="Glutaredoxin"/>
    <property type="match status" value="1"/>
</dbReference>
<dbReference type="PANTHER" id="PTHR12692">
    <property type="entry name" value="DOLICHYL-DIPHOSPHOOLIGOSACCHARIDE--PROTEIN GLYCOSYLTRANSFERASE-RELATED"/>
    <property type="match status" value="1"/>
</dbReference>
<feature type="transmembrane region" description="Helical" evidence="9">
    <location>
        <begin position="298"/>
        <end position="316"/>
    </location>
</feature>
<keyword evidence="8 9" id="KW-0472">Membrane</keyword>
<evidence type="ECO:0000313" key="11">
    <source>
        <dbReference type="EMBL" id="TID23189.1"/>
    </source>
</evidence>
<organism evidence="11 12">
    <name type="scientific">Pichia inconspicua</name>
    <dbReference type="NCBI Taxonomy" id="52247"/>
    <lineage>
        <taxon>Eukaryota</taxon>
        <taxon>Fungi</taxon>
        <taxon>Dikarya</taxon>
        <taxon>Ascomycota</taxon>
        <taxon>Saccharomycotina</taxon>
        <taxon>Pichiomycetes</taxon>
        <taxon>Pichiales</taxon>
        <taxon>Pichiaceae</taxon>
        <taxon>Pichia</taxon>
    </lineage>
</organism>
<dbReference type="SUPFAM" id="SSF52833">
    <property type="entry name" value="Thioredoxin-like"/>
    <property type="match status" value="1"/>
</dbReference>
<dbReference type="InterPro" id="IPR021149">
    <property type="entry name" value="OligosaccharylTrfase_OST3/OST6"/>
</dbReference>
<comment type="similarity">
    <text evidence="3">Belongs to the OST3/OST6 family.</text>
</comment>
<dbReference type="Proteomes" id="UP000307173">
    <property type="component" value="Unassembled WGS sequence"/>
</dbReference>
<dbReference type="PANTHER" id="PTHR12692:SF0">
    <property type="entry name" value="GH11935P"/>
    <property type="match status" value="1"/>
</dbReference>
<accession>A0A4T0WZ82</accession>
<evidence type="ECO:0000256" key="6">
    <source>
        <dbReference type="ARBA" id="ARBA00022824"/>
    </source>
</evidence>
<dbReference type="GO" id="GO:0008250">
    <property type="term" value="C:oligosaccharyltransferase complex"/>
    <property type="evidence" value="ECO:0007669"/>
    <property type="project" value="TreeGrafter"/>
</dbReference>
<evidence type="ECO:0000256" key="3">
    <source>
        <dbReference type="ARBA" id="ARBA00009561"/>
    </source>
</evidence>
<gene>
    <name evidence="11" type="ORF">CANINC_003206</name>
</gene>
<evidence type="ECO:0000313" key="12">
    <source>
        <dbReference type="Proteomes" id="UP000307173"/>
    </source>
</evidence>
<dbReference type="EMBL" id="SELW01000533">
    <property type="protein sequence ID" value="TID23189.1"/>
    <property type="molecule type" value="Genomic_DNA"/>
</dbReference>
<keyword evidence="6" id="KW-0256">Endoplasmic reticulum</keyword>
<dbReference type="OrthoDB" id="67566at2759"/>
<dbReference type="GO" id="GO:0018279">
    <property type="term" value="P:protein N-linked glycosylation via asparagine"/>
    <property type="evidence" value="ECO:0007669"/>
    <property type="project" value="TreeGrafter"/>
</dbReference>
<feature type="chain" id="PRO_5020589406" description="Dolichyl-diphosphooligosaccharide--protein glycosyltransferase subunit 3" evidence="10">
    <location>
        <begin position="19"/>
        <end position="335"/>
    </location>
</feature>
<keyword evidence="4 9" id="KW-0812">Transmembrane</keyword>
<comment type="subcellular location">
    <subcellularLocation>
        <location evidence="2">Endoplasmic reticulum membrane</location>
        <topology evidence="2">Multi-pass membrane protein</topology>
    </subcellularLocation>
</comment>
<dbReference type="STRING" id="52247.A0A4T0WZ82"/>
<keyword evidence="7 9" id="KW-1133">Transmembrane helix</keyword>
<evidence type="ECO:0000256" key="7">
    <source>
        <dbReference type="ARBA" id="ARBA00022989"/>
    </source>
</evidence>
<evidence type="ECO:0008006" key="13">
    <source>
        <dbReference type="Google" id="ProtNLM"/>
    </source>
</evidence>
<dbReference type="InterPro" id="IPR036249">
    <property type="entry name" value="Thioredoxin-like_sf"/>
</dbReference>
<comment type="caution">
    <text evidence="11">The sequence shown here is derived from an EMBL/GenBank/DDBJ whole genome shotgun (WGS) entry which is preliminary data.</text>
</comment>
<evidence type="ECO:0000256" key="2">
    <source>
        <dbReference type="ARBA" id="ARBA00004477"/>
    </source>
</evidence>
<feature type="transmembrane region" description="Helical" evidence="9">
    <location>
        <begin position="186"/>
        <end position="204"/>
    </location>
</feature>
<reference evidence="11 12" key="1">
    <citation type="journal article" date="2019" name="Front. Genet.">
        <title>Whole-Genome Sequencing of the Opportunistic Yeast Pathogen Candida inconspicua Uncovers Its Hybrid Origin.</title>
        <authorList>
            <person name="Mixao V."/>
            <person name="Hansen A.P."/>
            <person name="Saus E."/>
            <person name="Boekhout T."/>
            <person name="Lass-Florl C."/>
            <person name="Gabaldon T."/>
        </authorList>
    </citation>
    <scope>NUCLEOTIDE SEQUENCE [LARGE SCALE GENOMIC DNA]</scope>
    <source>
        <strain evidence="11 12">CBS 180</strain>
    </source>
</reference>
<keyword evidence="5 10" id="KW-0732">Signal</keyword>
<proteinExistence type="inferred from homology"/>
<feature type="transmembrane region" description="Helical" evidence="9">
    <location>
        <begin position="216"/>
        <end position="235"/>
    </location>
</feature>
<feature type="signal peptide" evidence="10">
    <location>
        <begin position="1"/>
        <end position="18"/>
    </location>
</feature>